<evidence type="ECO:0000313" key="3">
    <source>
        <dbReference type="Proteomes" id="UP000224963"/>
    </source>
</evidence>
<dbReference type="Proteomes" id="UP000224963">
    <property type="component" value="Segment"/>
</dbReference>
<name>A0A1D6X8A3_9CAUD</name>
<dbReference type="EMBL" id="KT070866">
    <property type="protein sequence ID" value="AKQ08254.1"/>
    <property type="molecule type" value="Genomic_DNA"/>
</dbReference>
<reference evidence="2 3" key="1">
    <citation type="journal article" date="2016" name="FEMS Microbiol. Lett.">
        <title>Characterization of LysPBC4, a novel Bacillus cereus-specific endolysin of bacteriophage PBC4.</title>
        <authorList>
            <person name="Na H."/>
            <person name="Kong M."/>
            <person name="Ryu S."/>
        </authorList>
    </citation>
    <scope>NUCLEOTIDE SEQUENCE [LARGE SCALE GENOMIC DNA]</scope>
</reference>
<organism evidence="2 3">
    <name type="scientific">Bacillus phage PBC4</name>
    <dbReference type="NCBI Taxonomy" id="1675028"/>
    <lineage>
        <taxon>Viruses</taxon>
        <taxon>Duplodnaviria</taxon>
        <taxon>Heunggongvirae</taxon>
        <taxon>Uroviricota</taxon>
        <taxon>Caudoviricetes</taxon>
        <taxon>Sejongvirinae</taxon>
        <taxon>Yihwangvirus</taxon>
        <taxon>Yihwangvirus PBC4</taxon>
    </lineage>
</organism>
<protein>
    <submittedName>
        <fullName evidence="2">Uncharacterized protein</fullName>
    </submittedName>
</protein>
<feature type="compositionally biased region" description="Basic and acidic residues" evidence="1">
    <location>
        <begin position="64"/>
        <end position="82"/>
    </location>
</feature>
<gene>
    <name evidence="2" type="ORF">PBC4_062</name>
</gene>
<evidence type="ECO:0000313" key="2">
    <source>
        <dbReference type="EMBL" id="AKQ08254.1"/>
    </source>
</evidence>
<sequence length="98" mass="11605">MAKKDNYIRKPLVFNRNSAWHMEIHERIENESDNFSGYCMSILKMYFDNKPKLEKKVIATKEKTEPQKKEVRKVNNSTKEKVTQAANSPKIFRNLNQS</sequence>
<keyword evidence="3" id="KW-1185">Reference proteome</keyword>
<evidence type="ECO:0000256" key="1">
    <source>
        <dbReference type="SAM" id="MobiDB-lite"/>
    </source>
</evidence>
<proteinExistence type="predicted"/>
<feature type="region of interest" description="Disordered" evidence="1">
    <location>
        <begin position="64"/>
        <end position="98"/>
    </location>
</feature>
<accession>A0A1D6X8A3</accession>